<dbReference type="InterPro" id="IPR047935">
    <property type="entry name" value="BTBD7_BTB_POZ_second"/>
</dbReference>
<feature type="domain" description="BTB" evidence="2">
    <location>
        <begin position="167"/>
        <end position="236"/>
    </location>
</feature>
<name>A0A914BFG9_PATMI</name>
<keyword evidence="4" id="KW-1185">Reference proteome</keyword>
<dbReference type="Gene3D" id="3.30.710.10">
    <property type="entry name" value="Potassium Channel Kv1.1, Chain A"/>
    <property type="match status" value="2"/>
</dbReference>
<feature type="domain" description="BTB" evidence="2">
    <location>
        <begin position="272"/>
        <end position="373"/>
    </location>
</feature>
<evidence type="ECO:0000259" key="2">
    <source>
        <dbReference type="PROSITE" id="PS50097"/>
    </source>
</evidence>
<sequence>MMGSNPSSLDPQEGDRGGGTSGSETTSPLPPRAGPSASPPEFQRHGPSHSRQPSHHHLHPHGDETLELPSQPQPPAKHEKEKKKKTSLASLKKRIVRRKRTGKSLDHARAMREMASGWNHPDVYALVEEYDALAALKELTIQTDLARPSAASLKDDLLDLYDYKFCSDIDFIFRDTVFPVHRAVLSFRCPYFRKLMSQFPKYGAKVPVKLRLSGVSVSTFSALLRYLYSGDFIAQDSRLDSLDTLIQLGEKFGTPSPLEHDLRHLLETGEFTDAVLVFSSDLEPETSEVPTEAASAQPAPHKTSSLRCHKAVLAARSPFFRNLLQKRQRSGEDSTERTLQAPTKIVLDDSIIPKKYAQVLLYAIYQDVLDLSLVLPDSPSVGSLGEAQAMAAGKAPMSRVEMAMELYQIARFLDLGSMAQACEDTLANAISTENLSSILNWSAEPHGSRWVHRQAMHYLREEFSTISGSVVLFELSKALLKKAIKSDFLQASEAEVLKAVVKWGEHQLIRRMEDREPNLVSNTQHSVSRKGIKRRDMDNKELREIISDLLPLVRLDHIIPRSHETLTSAIKRGLIPTPPSHMLPGDELTPQHNLWIAGKRRRNNPRPRLFTPYVEEAKSILDEQMVSDIDSVRLRRIRMSYVPDALYMLEDRGECSSESNASRLQSCPPAGVTSAFPTLDEATVKAMLAREKDLHRCSTAQRAYSLRCVDSAALARQIHMRIVREYGLPDEATEIFASYPREYSEQAEVETDTEVFGRKWNEPPDLQLQNEPSEAPQVAATAQVVPILSEIMPDIAIPSGPDLTIATAPPINQMLLREPELGDSHSQAKGGSGSNKGGKPVKGNKHGPDQFTDV</sequence>
<dbReference type="InterPro" id="IPR047936">
    <property type="entry name" value="BTBD7_BACK"/>
</dbReference>
<dbReference type="Pfam" id="PF00651">
    <property type="entry name" value="BTB"/>
    <property type="match status" value="2"/>
</dbReference>
<dbReference type="OMA" id="IPPPDSH"/>
<feature type="region of interest" description="Disordered" evidence="1">
    <location>
        <begin position="815"/>
        <end position="854"/>
    </location>
</feature>
<feature type="region of interest" description="Disordered" evidence="1">
    <location>
        <begin position="1"/>
        <end position="105"/>
    </location>
</feature>
<feature type="compositionally biased region" description="Basic residues" evidence="1">
    <location>
        <begin position="46"/>
        <end position="59"/>
    </location>
</feature>
<dbReference type="OrthoDB" id="2347980at2759"/>
<dbReference type="GO" id="GO:0061138">
    <property type="term" value="P:morphogenesis of a branching epithelium"/>
    <property type="evidence" value="ECO:0007669"/>
    <property type="project" value="InterPro"/>
</dbReference>
<dbReference type="SUPFAM" id="SSF54695">
    <property type="entry name" value="POZ domain"/>
    <property type="match status" value="2"/>
</dbReference>
<dbReference type="SMART" id="SM00225">
    <property type="entry name" value="BTB"/>
    <property type="match status" value="2"/>
</dbReference>
<dbReference type="Pfam" id="PF07707">
    <property type="entry name" value="BACK"/>
    <property type="match status" value="1"/>
</dbReference>
<accession>A0A914BFG9</accession>
<dbReference type="CDD" id="cd18284">
    <property type="entry name" value="BTB2_POZ_BTBD7"/>
    <property type="match status" value="1"/>
</dbReference>
<dbReference type="RefSeq" id="XP_038074605.1">
    <property type="nucleotide sequence ID" value="XM_038218677.1"/>
</dbReference>
<evidence type="ECO:0000256" key="1">
    <source>
        <dbReference type="SAM" id="MobiDB-lite"/>
    </source>
</evidence>
<dbReference type="CDD" id="cd18489">
    <property type="entry name" value="BACK_BTBD7"/>
    <property type="match status" value="1"/>
</dbReference>
<evidence type="ECO:0000313" key="3">
    <source>
        <dbReference type="EnsemblMetazoa" id="XP_038074605.1"/>
    </source>
</evidence>
<dbReference type="GeneID" id="119742574"/>
<dbReference type="RefSeq" id="XP_038074595.1">
    <property type="nucleotide sequence ID" value="XM_038218667.1"/>
</dbReference>
<evidence type="ECO:0000313" key="4">
    <source>
        <dbReference type="Proteomes" id="UP000887568"/>
    </source>
</evidence>
<reference evidence="3" key="1">
    <citation type="submission" date="2022-11" db="UniProtKB">
        <authorList>
            <consortium name="EnsemblMetazoa"/>
        </authorList>
    </citation>
    <scope>IDENTIFICATION</scope>
</reference>
<dbReference type="InterPro" id="IPR011705">
    <property type="entry name" value="BACK"/>
</dbReference>
<dbReference type="InterPro" id="IPR000210">
    <property type="entry name" value="BTB/POZ_dom"/>
</dbReference>
<dbReference type="SMART" id="SM00875">
    <property type="entry name" value="BACK"/>
    <property type="match status" value="1"/>
</dbReference>
<dbReference type="CTD" id="55727"/>
<organism evidence="3 4">
    <name type="scientific">Patiria miniata</name>
    <name type="common">Bat star</name>
    <name type="synonym">Asterina miniata</name>
    <dbReference type="NCBI Taxonomy" id="46514"/>
    <lineage>
        <taxon>Eukaryota</taxon>
        <taxon>Metazoa</taxon>
        <taxon>Echinodermata</taxon>
        <taxon>Eleutherozoa</taxon>
        <taxon>Asterozoa</taxon>
        <taxon>Asteroidea</taxon>
        <taxon>Valvatacea</taxon>
        <taxon>Valvatida</taxon>
        <taxon>Asterinidae</taxon>
        <taxon>Patiria</taxon>
    </lineage>
</organism>
<dbReference type="PANTHER" id="PTHR16064:SF3">
    <property type="entry name" value="BTB_POZ DOMAIN-CONTAINING PROTEIN 7"/>
    <property type="match status" value="1"/>
</dbReference>
<feature type="compositionally biased region" description="Polar residues" evidence="1">
    <location>
        <begin position="1"/>
        <end position="10"/>
    </location>
</feature>
<feature type="compositionally biased region" description="Basic residues" evidence="1">
    <location>
        <begin position="80"/>
        <end position="102"/>
    </location>
</feature>
<proteinExistence type="predicted"/>
<dbReference type="Proteomes" id="UP000887568">
    <property type="component" value="Unplaced"/>
</dbReference>
<dbReference type="Gene3D" id="1.25.40.420">
    <property type="match status" value="1"/>
</dbReference>
<dbReference type="InterPro" id="IPR011333">
    <property type="entry name" value="SKP1/BTB/POZ_sf"/>
</dbReference>
<dbReference type="EnsemblMetazoa" id="XM_038218667.1">
    <property type="protein sequence ID" value="XP_038074595.1"/>
    <property type="gene ID" value="LOC119742574"/>
</dbReference>
<dbReference type="EnsemblMetazoa" id="XM_038218677.1">
    <property type="protein sequence ID" value="XP_038074605.1"/>
    <property type="gene ID" value="LOC119742574"/>
</dbReference>
<dbReference type="PROSITE" id="PS50097">
    <property type="entry name" value="BTB"/>
    <property type="match status" value="2"/>
</dbReference>
<dbReference type="AlphaFoldDB" id="A0A914BFG9"/>
<dbReference type="InterPro" id="IPR042345">
    <property type="entry name" value="Btbd7"/>
</dbReference>
<protein>
    <recommendedName>
        <fullName evidence="2">BTB domain-containing protein</fullName>
    </recommendedName>
</protein>
<dbReference type="PANTHER" id="PTHR16064">
    <property type="entry name" value="BTB POZ DOMAIN CONTAINING 7"/>
    <property type="match status" value="1"/>
</dbReference>